<evidence type="ECO:0000256" key="4">
    <source>
        <dbReference type="ARBA" id="ARBA00022692"/>
    </source>
</evidence>
<feature type="transmembrane region" description="Helical" evidence="11">
    <location>
        <begin position="740"/>
        <end position="758"/>
    </location>
</feature>
<feature type="binding site" evidence="9">
    <location>
        <position position="102"/>
    </location>
    <ligand>
        <name>UDP-alpha-D-glucose</name>
        <dbReference type="ChEBI" id="CHEBI:58885"/>
    </ligand>
</feature>
<evidence type="ECO:0000256" key="5">
    <source>
        <dbReference type="ARBA" id="ARBA00022989"/>
    </source>
</evidence>
<dbReference type="Gene3D" id="3.90.550.10">
    <property type="entry name" value="Spore Coat Polysaccharide Biosynthesis Protein SpsA, Chain A"/>
    <property type="match status" value="2"/>
</dbReference>
<feature type="transmembrane region" description="Helical" evidence="11">
    <location>
        <begin position="1316"/>
        <end position="1336"/>
    </location>
</feature>
<sequence>MMAFHALRVSRHVLLNRAHMLLYSLAILALLRHRLSCLLSSSRFLPLLLAELVLALMWVGSQATRWRPVSRHEFPDRLLREVDPAAFPALDVFICTADPHREPPISVVSTALSAMAFDYPPDRLSIYVSDDGGSAVTLFALMEASRFARYWLPFCKENGLLDRSPEAYFRSNIGGDSDKMKVMYESTKEKVERAMERGYVGNDVVFGAEERELFEKWKGFTRHDHPSVIQVLLQSRKDSDIMGNALPNLIYISREKRPSSHHHFKAGALNVLTRVSSAMSDAPVILTLDCDMYCNNPRAPLHALCYFLDPVVSADLAFVQFPQCFHGINENDIYASEIKRLFKINSRGMDGLRGPNYVGTGCFFSRRSLHNTGLPAHRGSSASESALQKAVEAAACSFELGTKWGFSIGFRYGSLVEDFYTGYRLHCEGWKSVFCDPARPAFLGDGPKNLNDVLSQCKRWCVGLYEVAFSRFNPLTFGTTKASFSMGLIYAHYACWGTWCVPISVYGLLPPLALMYRTSFFPKVSDPWFFVYAYLFTAAYGQDLVEFLADGATIRRWWSDQRMWMTRGVTSFLFGTIQFGLNHIGISAPGFNVTSKVAEEEQNERYERGVLDLGLQSPFFVVLGTVAVVNLISLVVGITRAVTTEGFLDEQFAQLFLSGFVAANCWPIYEAMFLRSDGGRLPRSVTVISLTVAGGEKMTAFHALRVSRHVLVNRAHMLLYSLAILALLRHRLSCLLSSSRFLPLLLAELVLALMWVGSQAARWRPLRRHEFPDRLLREVDPAAFPALDVFICTADPHREPPISVVSTALSAMAFDYPPDRLSIYVSDDGGSAVTLFALMEASRFARYWLPFCKENGLLDRSPEAYFRSNIGGDSDKMKVMYESTKEKVERAMERGYVGNDVVYGAEERELFEKWKGFTRHDHPSVIQVLLQSSKDSDIMGNALPNLIYISREKRPSSHHHFKAGALNVLTRVSSAMSNAPVILTLDCDMYCNNPRAPLHALCYFLDPVVSADLAFVQFPQCFHGINENDIYASELKRVFRINPRGMDGLRGPNYVGTGCFFSRRSLHSTGLPAHRGSSASESALQKAVEAAACSFELGTKWGSSIGFRYGSLVEDFHTGYRLHCEGWKSVFCDPARPAFLGDGPKNLNDVISQCKRWCVGLYEVAFSRFNPLTFGTTKASFSMGLIYAHYACWGTWCVPITVYGLLPPLALMYRTSFFPKVSDPWFFVYAYLFTAAYGQDLVEFLADGATIRRWWSDQRMWMTRGVTSFLFGTIQFGLNHIGISAPGFNVTSKVTEAEQIERYERGVLDLGVQSPFFVALGTVAVINLSSLVIGIARAATTEGFLDEQFAQLFLSGFVAANCWPIYEAMFLRSDGGRMPRSVTVISWTVAGLLLYMGYLVFHFGLNHIGISAPGFNVTSKVTAAEQIERYERGVLDLGVQSPFFVVLGTVAVVNLISLVVGITRAATTEGFLEEQFAQLFLSGFVAANCWPIYEAMFLRSDGGRMPRSVTVISLTVAGLLLYMGYLVFHV</sequence>
<feature type="transmembrane region" description="Helical" evidence="11">
    <location>
        <begin position="651"/>
        <end position="669"/>
    </location>
</feature>
<keyword evidence="3" id="KW-0808">Transferase</keyword>
<feature type="transmembrane region" description="Helical" evidence="11">
    <location>
        <begin position="529"/>
        <end position="549"/>
    </location>
</feature>
<feature type="active site" evidence="8">
    <location>
        <position position="131"/>
    </location>
</feature>
<keyword evidence="5 11" id="KW-1133">Transmembrane helix</keyword>
<dbReference type="GO" id="GO:0071669">
    <property type="term" value="P:plant-type cell wall organization or biogenesis"/>
    <property type="evidence" value="ECO:0007669"/>
    <property type="project" value="UniProtKB-ARBA"/>
</dbReference>
<dbReference type="GO" id="GO:0016760">
    <property type="term" value="F:cellulose synthase (UDP-forming) activity"/>
    <property type="evidence" value="ECO:0007669"/>
    <property type="project" value="InterPro"/>
</dbReference>
<keyword evidence="2" id="KW-0328">Glycosyltransferase</keyword>
<evidence type="ECO:0000256" key="8">
    <source>
        <dbReference type="PIRSR" id="PIRSR605150-1"/>
    </source>
</evidence>
<comment type="subcellular location">
    <subcellularLocation>
        <location evidence="1">Endomembrane system</location>
        <topology evidence="1">Multi-pass membrane protein</topology>
    </subcellularLocation>
</comment>
<protein>
    <recommendedName>
        <fullName evidence="14">Cellulose synthase-like protein G3</fullName>
    </recommendedName>
</protein>
<feature type="transmembrane region" description="Helical" evidence="11">
    <location>
        <begin position="1266"/>
        <end position="1283"/>
    </location>
</feature>
<evidence type="ECO:0000256" key="1">
    <source>
        <dbReference type="ARBA" id="ARBA00004127"/>
    </source>
</evidence>
<keyword evidence="4 11" id="KW-0812">Transmembrane</keyword>
<proteinExistence type="predicted"/>
<name>A0A4S8K1D9_MUSBA</name>
<dbReference type="SUPFAM" id="SSF53448">
    <property type="entry name" value="Nucleotide-diphospho-sugar transferases"/>
    <property type="match status" value="2"/>
</dbReference>
<evidence type="ECO:0000256" key="6">
    <source>
        <dbReference type="ARBA" id="ARBA00023136"/>
    </source>
</evidence>
<feature type="transmembrane region" description="Helical" evidence="11">
    <location>
        <begin position="711"/>
        <end position="728"/>
    </location>
</feature>
<reference evidence="12 13" key="1">
    <citation type="journal article" date="2019" name="Nat. Plants">
        <title>Genome sequencing of Musa balbisiana reveals subgenome evolution and function divergence in polyploid bananas.</title>
        <authorList>
            <person name="Yao X."/>
        </authorList>
    </citation>
    <scope>NUCLEOTIDE SEQUENCE [LARGE SCALE GENOMIC DNA]</scope>
    <source>
        <strain evidence="13">cv. DH-PKW</strain>
        <tissue evidence="12">Leaves</tissue>
    </source>
</reference>
<evidence type="ECO:0000256" key="3">
    <source>
        <dbReference type="ARBA" id="ARBA00022679"/>
    </source>
</evidence>
<evidence type="ECO:0000313" key="12">
    <source>
        <dbReference type="EMBL" id="THU68526.1"/>
    </source>
</evidence>
<keyword evidence="7" id="KW-0961">Cell wall biogenesis/degradation</keyword>
<evidence type="ECO:0000256" key="10">
    <source>
        <dbReference type="PIRSR" id="PIRSR605150-3"/>
    </source>
</evidence>
<comment type="caution">
    <text evidence="12">The sequence shown here is derived from an EMBL/GenBank/DDBJ whole genome shotgun (WGS) entry which is preliminary data.</text>
</comment>
<feature type="transmembrane region" description="Helical" evidence="11">
    <location>
        <begin position="44"/>
        <end position="61"/>
    </location>
</feature>
<dbReference type="EMBL" id="PYDT01000002">
    <property type="protein sequence ID" value="THU68526.1"/>
    <property type="molecule type" value="Genomic_DNA"/>
</dbReference>
<feature type="transmembrane region" description="Helical" evidence="11">
    <location>
        <begin position="1475"/>
        <end position="1497"/>
    </location>
</feature>
<feature type="transmembrane region" description="Helical" evidence="11">
    <location>
        <begin position="1509"/>
        <end position="1528"/>
    </location>
</feature>
<dbReference type="PANTHER" id="PTHR13301">
    <property type="entry name" value="X-BOX TRANSCRIPTION FACTOR-RELATED"/>
    <property type="match status" value="1"/>
</dbReference>
<feature type="transmembrane region" description="Helical" evidence="11">
    <location>
        <begin position="569"/>
        <end position="586"/>
    </location>
</feature>
<feature type="transmembrane region" description="Helical" evidence="11">
    <location>
        <begin position="490"/>
        <end position="509"/>
    </location>
</feature>
<organism evidence="12 13">
    <name type="scientific">Musa balbisiana</name>
    <name type="common">Banana</name>
    <dbReference type="NCBI Taxonomy" id="52838"/>
    <lineage>
        <taxon>Eukaryota</taxon>
        <taxon>Viridiplantae</taxon>
        <taxon>Streptophyta</taxon>
        <taxon>Embryophyta</taxon>
        <taxon>Tracheophyta</taxon>
        <taxon>Spermatophyta</taxon>
        <taxon>Magnoliopsida</taxon>
        <taxon>Liliopsida</taxon>
        <taxon>Zingiberales</taxon>
        <taxon>Musaceae</taxon>
        <taxon>Musa</taxon>
    </lineage>
</organism>
<feature type="transmembrane region" description="Helical" evidence="11">
    <location>
        <begin position="1378"/>
        <end position="1401"/>
    </location>
</feature>
<dbReference type="InterPro" id="IPR029044">
    <property type="entry name" value="Nucleotide-diphossugar_trans"/>
</dbReference>
<dbReference type="GO" id="GO:0012505">
    <property type="term" value="C:endomembrane system"/>
    <property type="evidence" value="ECO:0007669"/>
    <property type="project" value="UniProtKB-SubCell"/>
</dbReference>
<evidence type="ECO:0000256" key="9">
    <source>
        <dbReference type="PIRSR" id="PIRSR605150-2"/>
    </source>
</evidence>
<evidence type="ECO:0000256" key="2">
    <source>
        <dbReference type="ARBA" id="ARBA00022676"/>
    </source>
</evidence>
<feature type="transmembrane region" description="Helical" evidence="11">
    <location>
        <begin position="1226"/>
        <end position="1246"/>
    </location>
</feature>
<evidence type="ECO:0008006" key="14">
    <source>
        <dbReference type="Google" id="ProtNLM"/>
    </source>
</evidence>
<dbReference type="GO" id="GO:0071555">
    <property type="term" value="P:cell wall organization"/>
    <property type="evidence" value="ECO:0007669"/>
    <property type="project" value="UniProtKB-KW"/>
</dbReference>
<feature type="binding site" evidence="10">
    <location>
        <position position="265"/>
    </location>
    <ligand>
        <name>Mn(2+)</name>
        <dbReference type="ChEBI" id="CHEBI:29035"/>
    </ligand>
</feature>
<feature type="active site" evidence="8">
    <location>
        <position position="418"/>
    </location>
</feature>
<dbReference type="GO" id="GO:0030244">
    <property type="term" value="P:cellulose biosynthetic process"/>
    <property type="evidence" value="ECO:0007669"/>
    <property type="project" value="InterPro"/>
</dbReference>
<gene>
    <name evidence="12" type="ORF">C4D60_Mb08t04810</name>
</gene>
<dbReference type="Pfam" id="PF03552">
    <property type="entry name" value="Cellulose_synt"/>
    <property type="match status" value="4"/>
</dbReference>
<dbReference type="STRING" id="52838.A0A4S8K1D9"/>
<keyword evidence="13" id="KW-1185">Reference proteome</keyword>
<evidence type="ECO:0000256" key="7">
    <source>
        <dbReference type="ARBA" id="ARBA00023316"/>
    </source>
</evidence>
<feature type="binding site" evidence="9">
    <location>
        <position position="131"/>
    </location>
    <ligand>
        <name>UDP-alpha-D-glucose</name>
        <dbReference type="ChEBI" id="CHEBI:58885"/>
    </ligand>
</feature>
<accession>A0A4S8K1D9</accession>
<evidence type="ECO:0000313" key="13">
    <source>
        <dbReference type="Proteomes" id="UP000317650"/>
    </source>
</evidence>
<dbReference type="GO" id="GO:0016020">
    <property type="term" value="C:membrane"/>
    <property type="evidence" value="ECO:0007669"/>
    <property type="project" value="InterPro"/>
</dbReference>
<feature type="transmembrane region" description="Helical" evidence="11">
    <location>
        <begin position="619"/>
        <end position="639"/>
    </location>
</feature>
<feature type="transmembrane region" description="Helical" evidence="11">
    <location>
        <begin position="1187"/>
        <end position="1206"/>
    </location>
</feature>
<dbReference type="InterPro" id="IPR005150">
    <property type="entry name" value="Cellulose_synth"/>
</dbReference>
<feature type="transmembrane region" description="Helical" evidence="11">
    <location>
        <begin position="1348"/>
        <end position="1366"/>
    </location>
</feature>
<feature type="transmembrane region" description="Helical" evidence="11">
    <location>
        <begin position="1442"/>
        <end position="1463"/>
    </location>
</feature>
<keyword evidence="6 11" id="KW-0472">Membrane</keyword>
<feature type="binding site" evidence="10">
    <location>
        <position position="289"/>
    </location>
    <ligand>
        <name>Mn(2+)</name>
        <dbReference type="ChEBI" id="CHEBI:29035"/>
    </ligand>
</feature>
<dbReference type="FunFam" id="3.90.550.10:FF:000135">
    <property type="entry name" value="Cellulose synthase-like protein G3"/>
    <property type="match status" value="2"/>
</dbReference>
<dbReference type="Proteomes" id="UP000317650">
    <property type="component" value="Chromosome 8"/>
</dbReference>
<evidence type="ECO:0000256" key="11">
    <source>
        <dbReference type="SAM" id="Phobius"/>
    </source>
</evidence>